<accession>A0A2S5CFU0</accession>
<evidence type="ECO:0000256" key="2">
    <source>
        <dbReference type="ARBA" id="ARBA00022741"/>
    </source>
</evidence>
<dbReference type="InterPro" id="IPR013126">
    <property type="entry name" value="Hsp_70_fam"/>
</dbReference>
<dbReference type="PANTHER" id="PTHR19375">
    <property type="entry name" value="HEAT SHOCK PROTEIN 70KDA"/>
    <property type="match status" value="1"/>
</dbReference>
<dbReference type="EMBL" id="PGFZ01000031">
    <property type="protein sequence ID" value="POZ49673.1"/>
    <property type="molecule type" value="Genomic_DNA"/>
</dbReference>
<dbReference type="PRINTS" id="PR00301">
    <property type="entry name" value="HEATSHOCK70"/>
</dbReference>
<dbReference type="FunFam" id="3.30.420.40:FF:000028">
    <property type="entry name" value="heat shock 70 kDa protein-like"/>
    <property type="match status" value="1"/>
</dbReference>
<protein>
    <submittedName>
        <fullName evidence="5">Molecular chaperone DnaK</fullName>
    </submittedName>
</protein>
<comment type="similarity">
    <text evidence="1 4">Belongs to the heat shock protein 70 family.</text>
</comment>
<dbReference type="AlphaFoldDB" id="A0A2S5CFU0"/>
<name>A0A2S5CFU0_9GAMM</name>
<proteinExistence type="inferred from homology"/>
<evidence type="ECO:0000256" key="3">
    <source>
        <dbReference type="ARBA" id="ARBA00022840"/>
    </source>
</evidence>
<dbReference type="Gene3D" id="3.30.420.40">
    <property type="match status" value="2"/>
</dbReference>
<organism evidence="5 6">
    <name type="scientific">Methylovulum psychrotolerans</name>
    <dbReference type="NCBI Taxonomy" id="1704499"/>
    <lineage>
        <taxon>Bacteria</taxon>
        <taxon>Pseudomonadati</taxon>
        <taxon>Pseudomonadota</taxon>
        <taxon>Gammaproteobacteria</taxon>
        <taxon>Methylococcales</taxon>
        <taxon>Methylococcaceae</taxon>
        <taxon>Methylovulum</taxon>
    </lineage>
</organism>
<dbReference type="RefSeq" id="WP_103975934.1">
    <property type="nucleotide sequence ID" value="NZ_PGFZ01000031.1"/>
</dbReference>
<dbReference type="Proteomes" id="UP000237423">
    <property type="component" value="Unassembled WGS sequence"/>
</dbReference>
<dbReference type="PROSITE" id="PS00329">
    <property type="entry name" value="HSP70_2"/>
    <property type="match status" value="1"/>
</dbReference>
<evidence type="ECO:0000256" key="1">
    <source>
        <dbReference type="ARBA" id="ARBA00007381"/>
    </source>
</evidence>
<keyword evidence="3 4" id="KW-0067">ATP-binding</keyword>
<evidence type="ECO:0000313" key="5">
    <source>
        <dbReference type="EMBL" id="POZ49673.1"/>
    </source>
</evidence>
<dbReference type="GO" id="GO:0140662">
    <property type="term" value="F:ATP-dependent protein folding chaperone"/>
    <property type="evidence" value="ECO:0007669"/>
    <property type="project" value="InterPro"/>
</dbReference>
<dbReference type="Gene3D" id="3.90.640.10">
    <property type="entry name" value="Actin, Chain A, domain 4"/>
    <property type="match status" value="1"/>
</dbReference>
<dbReference type="Pfam" id="PF00012">
    <property type="entry name" value="HSP70"/>
    <property type="match status" value="2"/>
</dbReference>
<gene>
    <name evidence="5" type="ORF">AADEFJLK_04554</name>
</gene>
<comment type="caution">
    <text evidence="5">The sequence shown here is derived from an EMBL/GenBank/DDBJ whole genome shotgun (WGS) entry which is preliminary data.</text>
</comment>
<sequence length="549" mass="61320">MAMIGIDLGTTNTLCSYWLDSDDVPKLIPISQSTLLSRDSPIEAKALLPSVVYTPKSGVAFVGEKFKTMSWGATQNQRDHYFSSMKKYMGTSYVREVNGELWSPERVAACLLKYVREQAEFHLREPITRTIITIPASFNTEQRSATLRAAQIASMPGVILIDEPTAALCYQMLMAPYFDYKHPNVLMMLDIGGGTFDVSIIKVQQLDNGRELSILGQSRYNEMAGDDFDLYIAGYLLARLEQQNSVSFSSLKQQDQLVLAAYLLYSSEEAKRALSDQVQRLNNDILARDFDKTFVALPPINMPEVLQQTKEDLGKFSVSDLIVALHGILPRNSTNENNPLAKPILEALDSAREVLGEEFGFHDLSNIFLTGGSAYLPILPRQFARVVGRPLKVVSKPMEAVALGASVFGRWHSRSTTEPVVLRQRLFESIYLQTKTGFVELLSKNQIIPVENHRCVLQGLNTGKQGRRRMAIRLFLGRSPTDALMKPMDTRYIEFDDLLPGNTPIEIDISVSINRTFELKFIAGGKTASLSVDHGRPNTITDKLPQVLT</sequence>
<evidence type="ECO:0000256" key="4">
    <source>
        <dbReference type="RuleBase" id="RU003322"/>
    </source>
</evidence>
<dbReference type="InterPro" id="IPR043129">
    <property type="entry name" value="ATPase_NBD"/>
</dbReference>
<evidence type="ECO:0000313" key="6">
    <source>
        <dbReference type="Proteomes" id="UP000237423"/>
    </source>
</evidence>
<dbReference type="InterPro" id="IPR018181">
    <property type="entry name" value="Heat_shock_70_CS"/>
</dbReference>
<dbReference type="GO" id="GO:0005524">
    <property type="term" value="F:ATP binding"/>
    <property type="evidence" value="ECO:0007669"/>
    <property type="project" value="UniProtKB-KW"/>
</dbReference>
<keyword evidence="2 4" id="KW-0547">Nucleotide-binding</keyword>
<dbReference type="SUPFAM" id="SSF53067">
    <property type="entry name" value="Actin-like ATPase domain"/>
    <property type="match status" value="2"/>
</dbReference>
<reference evidence="5 6" key="1">
    <citation type="submission" date="2017-11" db="EMBL/GenBank/DDBJ databases">
        <title>Draft Genome Sequence of Methylobacter psychrotolerans Sph1T, an Obligate Methanotroph from Low-Temperature Environments.</title>
        <authorList>
            <person name="Oshkin I.Y."/>
            <person name="Miroshnikov K."/>
            <person name="Belova S.E."/>
            <person name="Korzhenkov A."/>
            <person name="Toshchakov S.V."/>
            <person name="Dedysh S.N."/>
        </authorList>
    </citation>
    <scope>NUCLEOTIDE SEQUENCE [LARGE SCALE GENOMIC DNA]</scope>
    <source>
        <strain evidence="5 6">Sph1</strain>
    </source>
</reference>